<comment type="similarity">
    <text evidence="4">Belongs to the lysyl oxidase family.</text>
</comment>
<keyword evidence="6" id="KW-0964">Secreted</keyword>
<dbReference type="FunFam" id="3.10.250.10:FF:000016">
    <property type="entry name" value="Scavenger receptor cysteine-rich protein type 12"/>
    <property type="match status" value="1"/>
</dbReference>
<keyword evidence="14" id="KW-0186">Copper</keyword>
<proteinExistence type="inferred from homology"/>
<dbReference type="Gene3D" id="3.10.250.10">
    <property type="entry name" value="SRCR-like domain"/>
    <property type="match status" value="2"/>
</dbReference>
<comment type="cofactor">
    <cofactor evidence="1">
        <name>Cu cation</name>
        <dbReference type="ChEBI" id="CHEBI:23378"/>
    </cofactor>
</comment>
<dbReference type="Pfam" id="PF00530">
    <property type="entry name" value="SRCR"/>
    <property type="match status" value="2"/>
</dbReference>
<dbReference type="InterPro" id="IPR036772">
    <property type="entry name" value="SRCR-like_dom_sf"/>
</dbReference>
<dbReference type="PANTHER" id="PTHR45817:SF4">
    <property type="entry name" value="LYSYL OXIDASE-LIKE-RELATED"/>
    <property type="match status" value="1"/>
</dbReference>
<dbReference type="PRINTS" id="PR00258">
    <property type="entry name" value="SPERACTRCPTR"/>
</dbReference>
<feature type="disulfide bond" evidence="20">
    <location>
        <begin position="132"/>
        <end position="142"/>
    </location>
</feature>
<keyword evidence="12" id="KW-1133">Transmembrane helix</keyword>
<dbReference type="EC" id="1.4.3.13" evidence="18"/>
<evidence type="ECO:0000256" key="4">
    <source>
        <dbReference type="ARBA" id="ARBA00007492"/>
    </source>
</evidence>
<evidence type="ECO:0000313" key="24">
    <source>
        <dbReference type="Proteomes" id="UP000285301"/>
    </source>
</evidence>
<evidence type="ECO:0000256" key="3">
    <source>
        <dbReference type="ARBA" id="ARBA00004239"/>
    </source>
</evidence>
<keyword evidence="10" id="KW-0677">Repeat</keyword>
<dbReference type="GO" id="GO:0016020">
    <property type="term" value="C:membrane"/>
    <property type="evidence" value="ECO:0007669"/>
    <property type="project" value="UniProtKB-SubCell"/>
</dbReference>
<evidence type="ECO:0000256" key="14">
    <source>
        <dbReference type="ARBA" id="ARBA00023008"/>
    </source>
</evidence>
<evidence type="ECO:0000256" key="19">
    <source>
        <dbReference type="ARBA" id="ARBA00047861"/>
    </source>
</evidence>
<feature type="domain" description="SRCR" evidence="22">
    <location>
        <begin position="232"/>
        <end position="335"/>
    </location>
</feature>
<dbReference type="InterPro" id="IPR050912">
    <property type="entry name" value="LOX-like_protein"/>
</dbReference>
<dbReference type="Proteomes" id="UP000285301">
    <property type="component" value="Unassembled WGS sequence"/>
</dbReference>
<dbReference type="PROSITE" id="PS50287">
    <property type="entry name" value="SRCR_2"/>
    <property type="match status" value="2"/>
</dbReference>
<keyword evidence="17" id="KW-0325">Glycoprotein</keyword>
<keyword evidence="15" id="KW-0472">Membrane</keyword>
<evidence type="ECO:0000256" key="12">
    <source>
        <dbReference type="ARBA" id="ARBA00022989"/>
    </source>
</evidence>
<dbReference type="PROSITE" id="PS00926">
    <property type="entry name" value="LYSYL_OXIDASE"/>
    <property type="match status" value="1"/>
</dbReference>
<protein>
    <recommendedName>
        <fullName evidence="18">protein-lysine 6-oxidase</fullName>
        <ecNumber evidence="18">1.4.3.13</ecNumber>
    </recommendedName>
</protein>
<reference evidence="23 24" key="1">
    <citation type="journal article" date="2018" name="Gigascience">
        <title>Genomes of trombidid mites reveal novel predicted allergens and laterally-transferred genes associated with secondary metabolism.</title>
        <authorList>
            <person name="Dong X."/>
            <person name="Chaisiri K."/>
            <person name="Xia D."/>
            <person name="Armstrong S.D."/>
            <person name="Fang Y."/>
            <person name="Donnelly M.J."/>
            <person name="Kadowaki T."/>
            <person name="McGarry J.W."/>
            <person name="Darby A.C."/>
            <person name="Makepeace B.L."/>
        </authorList>
    </citation>
    <scope>NUCLEOTIDE SEQUENCE [LARGE SCALE GENOMIC DNA]</scope>
    <source>
        <strain evidence="23">UoL-WK</strain>
    </source>
</reference>
<comment type="subcellular location">
    <subcellularLocation>
        <location evidence="2">Membrane</location>
        <topology evidence="2">Single-pass membrane protein</topology>
    </subcellularLocation>
    <subcellularLocation>
        <location evidence="3">Secreted</location>
        <location evidence="3">Extracellular space</location>
    </subcellularLocation>
</comment>
<evidence type="ECO:0000256" key="17">
    <source>
        <dbReference type="ARBA" id="ARBA00023180"/>
    </source>
</evidence>
<evidence type="ECO:0000256" key="13">
    <source>
        <dbReference type="ARBA" id="ARBA00023002"/>
    </source>
</evidence>
<dbReference type="GO" id="GO:0005507">
    <property type="term" value="F:copper ion binding"/>
    <property type="evidence" value="ECO:0007669"/>
    <property type="project" value="InterPro"/>
</dbReference>
<comment type="caution">
    <text evidence="23">The sequence shown here is derived from an EMBL/GenBank/DDBJ whole genome shotgun (WGS) entry which is preliminary data.</text>
</comment>
<evidence type="ECO:0000256" key="21">
    <source>
        <dbReference type="SAM" id="SignalP"/>
    </source>
</evidence>
<comment type="caution">
    <text evidence="20">Lacks conserved residue(s) required for the propagation of feature annotation.</text>
</comment>
<feature type="signal peptide" evidence="21">
    <location>
        <begin position="1"/>
        <end position="25"/>
    </location>
</feature>
<evidence type="ECO:0000256" key="9">
    <source>
        <dbReference type="ARBA" id="ARBA00022729"/>
    </source>
</evidence>
<keyword evidence="16 20" id="KW-1015">Disulfide bond</keyword>
<organism evidence="23 24">
    <name type="scientific">Dinothrombium tinctorium</name>
    <dbReference type="NCBI Taxonomy" id="1965070"/>
    <lineage>
        <taxon>Eukaryota</taxon>
        <taxon>Metazoa</taxon>
        <taxon>Ecdysozoa</taxon>
        <taxon>Arthropoda</taxon>
        <taxon>Chelicerata</taxon>
        <taxon>Arachnida</taxon>
        <taxon>Acari</taxon>
        <taxon>Acariformes</taxon>
        <taxon>Trombidiformes</taxon>
        <taxon>Prostigmata</taxon>
        <taxon>Anystina</taxon>
        <taxon>Parasitengona</taxon>
        <taxon>Trombidioidea</taxon>
        <taxon>Trombidiidae</taxon>
        <taxon>Dinothrombium</taxon>
    </lineage>
</organism>
<dbReference type="PRINTS" id="PR00074">
    <property type="entry name" value="LYSYLOXIDASE"/>
</dbReference>
<evidence type="ECO:0000313" key="23">
    <source>
        <dbReference type="EMBL" id="RWS09609.1"/>
    </source>
</evidence>
<keyword evidence="9 21" id="KW-0732">Signal</keyword>
<evidence type="ECO:0000256" key="18">
    <source>
        <dbReference type="ARBA" id="ARBA00038869"/>
    </source>
</evidence>
<evidence type="ECO:0000256" key="5">
    <source>
        <dbReference type="ARBA" id="ARBA00022477"/>
    </source>
</evidence>
<dbReference type="GO" id="GO:0004720">
    <property type="term" value="F:protein-lysine 6-oxidase activity"/>
    <property type="evidence" value="ECO:0007669"/>
    <property type="project" value="UniProtKB-EC"/>
</dbReference>
<evidence type="ECO:0000256" key="11">
    <source>
        <dbReference type="ARBA" id="ARBA00022772"/>
    </source>
</evidence>
<evidence type="ECO:0000256" key="16">
    <source>
        <dbReference type="ARBA" id="ARBA00023157"/>
    </source>
</evidence>
<evidence type="ECO:0000259" key="22">
    <source>
        <dbReference type="PROSITE" id="PS50287"/>
    </source>
</evidence>
<evidence type="ECO:0000256" key="1">
    <source>
        <dbReference type="ARBA" id="ARBA00001935"/>
    </source>
</evidence>
<feature type="disulfide bond" evidence="20">
    <location>
        <begin position="303"/>
        <end position="313"/>
    </location>
</feature>
<dbReference type="Pfam" id="PF01186">
    <property type="entry name" value="Lysyl_oxidase"/>
    <property type="match status" value="1"/>
</dbReference>
<evidence type="ECO:0000256" key="2">
    <source>
        <dbReference type="ARBA" id="ARBA00004167"/>
    </source>
</evidence>
<keyword evidence="11" id="KW-0801">TPQ</keyword>
<evidence type="ECO:0000256" key="10">
    <source>
        <dbReference type="ARBA" id="ARBA00022737"/>
    </source>
</evidence>
<feature type="disulfide bond" evidence="20">
    <location>
        <begin position="259"/>
        <end position="323"/>
    </location>
</feature>
<dbReference type="InterPro" id="IPR019828">
    <property type="entry name" value="Lysyl_oxidase_CS"/>
</dbReference>
<feature type="chain" id="PRO_5018640520" description="protein-lysine 6-oxidase" evidence="21">
    <location>
        <begin position="26"/>
        <end position="548"/>
    </location>
</feature>
<dbReference type="InterPro" id="IPR001190">
    <property type="entry name" value="SRCR"/>
</dbReference>
<dbReference type="EMBL" id="NCKU01002429">
    <property type="protein sequence ID" value="RWS09609.1"/>
    <property type="molecule type" value="Genomic_DNA"/>
</dbReference>
<dbReference type="PANTHER" id="PTHR45817">
    <property type="entry name" value="LYSYL OXIDASE-LIKE-RELATED"/>
    <property type="match status" value="1"/>
</dbReference>
<evidence type="ECO:0000256" key="6">
    <source>
        <dbReference type="ARBA" id="ARBA00022525"/>
    </source>
</evidence>
<evidence type="ECO:0000256" key="8">
    <source>
        <dbReference type="ARBA" id="ARBA00022723"/>
    </source>
</evidence>
<comment type="catalytic activity">
    <reaction evidence="19">
        <text>L-lysyl-[protein] + O2 + H2O = (S)-2-amino-6-oxohexanoyl-[protein] + H2O2 + NH4(+)</text>
        <dbReference type="Rhea" id="RHEA:24544"/>
        <dbReference type="Rhea" id="RHEA-COMP:9752"/>
        <dbReference type="Rhea" id="RHEA-COMP:12448"/>
        <dbReference type="ChEBI" id="CHEBI:15377"/>
        <dbReference type="ChEBI" id="CHEBI:15379"/>
        <dbReference type="ChEBI" id="CHEBI:16240"/>
        <dbReference type="ChEBI" id="CHEBI:28938"/>
        <dbReference type="ChEBI" id="CHEBI:29969"/>
        <dbReference type="ChEBI" id="CHEBI:131803"/>
        <dbReference type="EC" id="1.4.3.13"/>
    </reaction>
</comment>
<gene>
    <name evidence="23" type="ORF">B4U79_12942</name>
</gene>
<evidence type="ECO:0000256" key="15">
    <source>
        <dbReference type="ARBA" id="ARBA00023136"/>
    </source>
</evidence>
<keyword evidence="5" id="KW-0886">LTQ</keyword>
<keyword evidence="13" id="KW-0560">Oxidoreductase</keyword>
<name>A0A3S3S2P5_9ACAR</name>
<evidence type="ECO:0000256" key="20">
    <source>
        <dbReference type="PROSITE-ProRule" id="PRU00196"/>
    </source>
</evidence>
<dbReference type="InterPro" id="IPR001695">
    <property type="entry name" value="Lysyl_oxidase"/>
</dbReference>
<accession>A0A3S3S2P5</accession>
<dbReference type="STRING" id="1965070.A0A3S3S2P5"/>
<keyword evidence="8" id="KW-0479">Metal-binding</keyword>
<dbReference type="GO" id="GO:0005615">
    <property type="term" value="C:extracellular space"/>
    <property type="evidence" value="ECO:0007669"/>
    <property type="project" value="TreeGrafter"/>
</dbReference>
<dbReference type="OrthoDB" id="547291at2759"/>
<sequence>MLKNASILFVFILNVFILNEIKVDCELIRRVAASRSTAVSIRNIRGHRSTRRGRASTREGTLRLVGGQSRNEGNVEIYHAGKWGSICDDEWDLNEANIVCKSLRYELGALRATVNSEFGRGRKLIWMDNVYCNGNETHLHHCPFDGWRMHDCNADEAAGVVCNNMKIFTSFSDRQNDNSISNEIDEIESKKAKERRNMNENSKTASIKQILKSSLILSDSKLSILTNDKLKLRIAGGRHKLEGRVELYIDKEFGWGVICANGWGIFEAMVVCRQLGLGHAEHAVQSPYFGGQNMSYILNGVKCRGHEASLQECTVHEFGSVTCSRNHHNIAVTRTFIELPDLVLDANELESSIYLEDRQMVMLQCAMEENCLSTSAYSINFNDFSWLYETRRLLRFTARTANLGTADFRPFLPKHVWQWHACHRHYHSMEVFAHFDILNSEGKRVAEGHKASFCLEDNSCVDDIKPKYKCANYGDQGISVGCTDTYLHNIDCQWIDITDMPPGMYHLKISVNPEFKIAELNYDNNAVICSFLYNSVSARVWNCTSTRP</sequence>
<dbReference type="SMART" id="SM00202">
    <property type="entry name" value="SR"/>
    <property type="match status" value="2"/>
</dbReference>
<dbReference type="AlphaFoldDB" id="A0A3S3S2P5"/>
<feature type="domain" description="SRCR" evidence="22">
    <location>
        <begin position="62"/>
        <end position="163"/>
    </location>
</feature>
<keyword evidence="7" id="KW-0812">Transmembrane</keyword>
<dbReference type="FunFam" id="3.10.250.10:FF:000001">
    <property type="entry name" value="Lysyl oxidase 4 isoform X1"/>
    <property type="match status" value="1"/>
</dbReference>
<dbReference type="SUPFAM" id="SSF56487">
    <property type="entry name" value="SRCR-like"/>
    <property type="match status" value="2"/>
</dbReference>
<evidence type="ECO:0000256" key="7">
    <source>
        <dbReference type="ARBA" id="ARBA00022692"/>
    </source>
</evidence>
<keyword evidence="24" id="KW-1185">Reference proteome</keyword>